<dbReference type="InterPro" id="IPR041679">
    <property type="entry name" value="DNA2/NAM7-like_C"/>
</dbReference>
<name>A0A090GV41_MESPL</name>
<evidence type="ECO:0000259" key="6">
    <source>
        <dbReference type="Pfam" id="PF13482"/>
    </source>
</evidence>
<evidence type="ECO:0008006" key="9">
    <source>
        <dbReference type="Google" id="ProtNLM"/>
    </source>
</evidence>
<proteinExistence type="predicted"/>
<dbReference type="Pfam" id="PF13604">
    <property type="entry name" value="AAA_30"/>
    <property type="match status" value="1"/>
</dbReference>
<evidence type="ECO:0000256" key="1">
    <source>
        <dbReference type="ARBA" id="ARBA00022741"/>
    </source>
</evidence>
<dbReference type="GO" id="GO:0005524">
    <property type="term" value="F:ATP binding"/>
    <property type="evidence" value="ECO:0007669"/>
    <property type="project" value="UniProtKB-KW"/>
</dbReference>
<dbReference type="InterPro" id="IPR050534">
    <property type="entry name" value="Coronavir_polyprotein_1ab"/>
</dbReference>
<keyword evidence="2" id="KW-0378">Hydrolase</keyword>
<keyword evidence="4" id="KW-0067">ATP-binding</keyword>
<dbReference type="SUPFAM" id="SSF53098">
    <property type="entry name" value="Ribonuclease H-like"/>
    <property type="match status" value="1"/>
</dbReference>
<dbReference type="InterPro" id="IPR019993">
    <property type="entry name" value="RecB_nuclease_TM0106_put"/>
</dbReference>
<organism evidence="7 8">
    <name type="scientific">Mesorhizobium plurifarium</name>
    <dbReference type="NCBI Taxonomy" id="69974"/>
    <lineage>
        <taxon>Bacteria</taxon>
        <taxon>Pseudomonadati</taxon>
        <taxon>Pseudomonadota</taxon>
        <taxon>Alphaproteobacteria</taxon>
        <taxon>Hyphomicrobiales</taxon>
        <taxon>Phyllobacteriaceae</taxon>
        <taxon>Mesorhizobium</taxon>
    </lineage>
</organism>
<dbReference type="CDD" id="cd18808">
    <property type="entry name" value="SF1_C_Upf1"/>
    <property type="match status" value="1"/>
</dbReference>
<dbReference type="Pfam" id="PF13482">
    <property type="entry name" value="RNase_H_2"/>
    <property type="match status" value="1"/>
</dbReference>
<sequence length="1120" mass="125389">MKLEGGKIQLSASDLMRFMGCQHATAIDLRYAKGEPLAPAEDSEDAQLLQKYGDQHEANYLAKLRNDGRRVLAISRDLALPIAAELTQEKLFEGPDTIFQGAFFDAPWGGWSDFLVRVDRPSLLGPFSYEVVDTKLKRKPDPKHILQLVLYSDLLARLQGTDPEQAHLELGTGERFSFRLNEYAAYARNARERLEGFVADPPDTSPEPVRMCNLCRWREHCKAHWEESDSLALVAGISKSQRDKLTAAGVTTMAALGRLDKRVPKLADDTLARLKIQARLQTDRRAGGPPTFELKTFDPQRGLALLPRPDRGDLFYDIEGDPFYEDGIEYLHGLWFDDDGVGVFKDFWGHDRAEEKEALRQLMAFFASRLRQYPNAHIYHYADYEVAALRRLTSIHGIGESLLDQMLREGRFVDLYRVVSGGIIVSEPRYSLKNLEVFYMEERTGKVKTAGGSVVAYEEWRESGDQRILDEIRDYNRIDCMSTQELRDWLIAAVRPIDIPWRADKVIADEKTFDFGKVSVEQASADELRSKLAPVRQRFGDPFADLLFDVSHFHRRERKPAWWAIFDKMGREPERLVDDLDCLGALEAISPAKSEGNYWIRSYRFPEQESKLQSGDCHVELDGAPIPASAEIDFAQNTAEVLFPKKWFDDAPAAISLVPPGPLRTDAIERAVERVVDSVIRDDRQYPAVLDLLHRSKPRFRRGDRTASIVSPDRDLVQEAVTAIVDMDETTLVIQGPPGTGKTYVSSRAILDLVGRGKRVAVASNSHKAIDNLLFAVADRAAELKRPVSIAKKNGHAGDEGHYRSIYVATSNNDRQLFSASVVGGTAWLFARPDFEQSFDYLFVDEAGQVSLANVIAMGTCAKNIVLVGDPMQLPQPVQGAHPGDSGRSSLEYQLAGHNTVPPDVGIFLPVTRRMHPDLCQFVSDTVYDGRLRSDEDAARQAILVEEPASGVRLSEILHSGNRQTSPEEIEAIKREMSRLLGKTFRDRDGGQRRIALEDLLIVAPYNAQVNALKRALPAGARIGTVDKFQGQEAPICLISMTSSSYDEIPRGVDFLFSLNRINVAVSRAQVLALVFASPKLLDIPCSNIHEMRLVNTLCALREYGRDQSGRQTKTTSHTA</sequence>
<dbReference type="PANTHER" id="PTHR43788:SF8">
    <property type="entry name" value="DNA-BINDING PROTEIN SMUBP-2"/>
    <property type="match status" value="1"/>
</dbReference>
<dbReference type="InterPro" id="IPR038720">
    <property type="entry name" value="YprB_RNase_H-like_dom"/>
</dbReference>
<dbReference type="Gene3D" id="3.40.50.300">
    <property type="entry name" value="P-loop containing nucleotide triphosphate hydrolases"/>
    <property type="match status" value="2"/>
</dbReference>
<feature type="domain" description="DNA2/NAM7 helicase-like C-terminal" evidence="5">
    <location>
        <begin position="907"/>
        <end position="1077"/>
    </location>
</feature>
<dbReference type="AlphaFoldDB" id="A0A090GV41"/>
<protein>
    <recommendedName>
        <fullName evidence="9">RecB family nuclease</fullName>
    </recommendedName>
</protein>
<evidence type="ECO:0000256" key="2">
    <source>
        <dbReference type="ARBA" id="ARBA00022801"/>
    </source>
</evidence>
<dbReference type="GO" id="GO:0043139">
    <property type="term" value="F:5'-3' DNA helicase activity"/>
    <property type="evidence" value="ECO:0007669"/>
    <property type="project" value="TreeGrafter"/>
</dbReference>
<dbReference type="InterPro" id="IPR012337">
    <property type="entry name" value="RNaseH-like_sf"/>
</dbReference>
<evidence type="ECO:0000256" key="3">
    <source>
        <dbReference type="ARBA" id="ARBA00022806"/>
    </source>
</evidence>
<evidence type="ECO:0000313" key="7">
    <source>
        <dbReference type="EMBL" id="CDX58737.1"/>
    </source>
</evidence>
<evidence type="ECO:0000256" key="4">
    <source>
        <dbReference type="ARBA" id="ARBA00022840"/>
    </source>
</evidence>
<accession>A0A090GV41</accession>
<evidence type="ECO:0000259" key="5">
    <source>
        <dbReference type="Pfam" id="PF13087"/>
    </source>
</evidence>
<dbReference type="EMBL" id="CCNE01000023">
    <property type="protein sequence ID" value="CDX58737.1"/>
    <property type="molecule type" value="Genomic_DNA"/>
</dbReference>
<keyword evidence="3" id="KW-0347">Helicase</keyword>
<feature type="domain" description="YprB ribonuclease H-like" evidence="6">
    <location>
        <begin position="314"/>
        <end position="490"/>
    </location>
</feature>
<dbReference type="Pfam" id="PF13087">
    <property type="entry name" value="AAA_12"/>
    <property type="match status" value="1"/>
</dbReference>
<dbReference type="Proteomes" id="UP000046122">
    <property type="component" value="Unassembled WGS sequence"/>
</dbReference>
<dbReference type="SUPFAM" id="SSF52540">
    <property type="entry name" value="P-loop containing nucleoside triphosphate hydrolases"/>
    <property type="match status" value="1"/>
</dbReference>
<dbReference type="InterPro" id="IPR027417">
    <property type="entry name" value="P-loop_NTPase"/>
</dbReference>
<keyword evidence="1" id="KW-0547">Nucleotide-binding</keyword>
<dbReference type="NCBIfam" id="TIGR03491">
    <property type="entry name" value="TM0106 family RecB-like putative nuclease"/>
    <property type="match status" value="1"/>
</dbReference>
<reference evidence="7 8" key="1">
    <citation type="submission" date="2014-08" db="EMBL/GenBank/DDBJ databases">
        <authorList>
            <person name="Moulin Lionel"/>
        </authorList>
    </citation>
    <scope>NUCLEOTIDE SEQUENCE [LARGE SCALE GENOMIC DNA]</scope>
</reference>
<gene>
    <name evidence="7" type="ORF">MPL3365_30282</name>
</gene>
<dbReference type="GO" id="GO:0016787">
    <property type="term" value="F:hydrolase activity"/>
    <property type="evidence" value="ECO:0007669"/>
    <property type="project" value="UniProtKB-KW"/>
</dbReference>
<dbReference type="PANTHER" id="PTHR43788">
    <property type="entry name" value="DNA2/NAM7 HELICASE FAMILY MEMBER"/>
    <property type="match status" value="1"/>
</dbReference>
<dbReference type="InterPro" id="IPR047187">
    <property type="entry name" value="SF1_C_Upf1"/>
</dbReference>
<dbReference type="CDD" id="cd17934">
    <property type="entry name" value="DEXXQc_Upf1-like"/>
    <property type="match status" value="1"/>
</dbReference>
<evidence type="ECO:0000313" key="8">
    <source>
        <dbReference type="Proteomes" id="UP000046122"/>
    </source>
</evidence>